<evidence type="ECO:0000313" key="2">
    <source>
        <dbReference type="EMBL" id="KAJ5215295.1"/>
    </source>
</evidence>
<feature type="region of interest" description="Disordered" evidence="1">
    <location>
        <begin position="55"/>
        <end position="74"/>
    </location>
</feature>
<dbReference type="OrthoDB" id="4509841at2759"/>
<organism evidence="2 3">
    <name type="scientific">Penicillium cinerascens</name>
    <dbReference type="NCBI Taxonomy" id="70096"/>
    <lineage>
        <taxon>Eukaryota</taxon>
        <taxon>Fungi</taxon>
        <taxon>Dikarya</taxon>
        <taxon>Ascomycota</taxon>
        <taxon>Pezizomycotina</taxon>
        <taxon>Eurotiomycetes</taxon>
        <taxon>Eurotiomycetidae</taxon>
        <taxon>Eurotiales</taxon>
        <taxon>Aspergillaceae</taxon>
        <taxon>Penicillium</taxon>
    </lineage>
</organism>
<feature type="region of interest" description="Disordered" evidence="1">
    <location>
        <begin position="333"/>
        <end position="511"/>
    </location>
</feature>
<feature type="compositionally biased region" description="Basic and acidic residues" evidence="1">
    <location>
        <begin position="438"/>
        <end position="452"/>
    </location>
</feature>
<accession>A0A9W9N8M6</accession>
<feature type="compositionally biased region" description="Basic and acidic residues" evidence="1">
    <location>
        <begin position="382"/>
        <end position="395"/>
    </location>
</feature>
<dbReference type="Proteomes" id="UP001150904">
    <property type="component" value="Unassembled WGS sequence"/>
</dbReference>
<dbReference type="GeneID" id="83176065"/>
<evidence type="ECO:0000313" key="3">
    <source>
        <dbReference type="Proteomes" id="UP001150904"/>
    </source>
</evidence>
<sequence>MYDIVEGARLVLDHIENNGTTDGYVTEYIRAVRQYALNAMPNGATAREWRRDWQRGLAKAASPSTRSNGTSSAEVPDIEFREDRQVIVKVGSNREQIRGLSPRELVERAERQKVTTARQKKSAALAEGAAFIAARKLPSGDVTMVANSAAGEELLRKHTGWLKAFGPASVVQEPSWGVVAYHVPVKSMKLTPETMTDVAAELLRQRSESAKIHPVVANRAIISGVVWGKQIRNASRVCREGRMKLCRKCQKPGHIQSHCSNVYRCGHCAGEHPTWECPSTRGQAITIKCANCGQGRRPASRECPVKITALDEAKQALADCPAYHRIPLHFRNTVSSDTTSSPFRPSATERDDLDAPIHAPEGEQEADPSHLSPQVTTEPETEPTREETSLEEHIKLAKPRRGPGRPKGSKTKPKDHVLPPVQSASQRSTRSQTATQRTESEHTMSKKCRVGEPEDIMDEQPDDSDWLRPPVPIPCKSSPPVILTDAPTIEDPDDDIWYEVSERSDDDQSQQ</sequence>
<feature type="compositionally biased region" description="Acidic residues" evidence="1">
    <location>
        <begin position="453"/>
        <end position="464"/>
    </location>
</feature>
<dbReference type="AlphaFoldDB" id="A0A9W9N8M6"/>
<protein>
    <submittedName>
        <fullName evidence="2">Zinc knuckle domain protein</fullName>
    </submittedName>
</protein>
<comment type="caution">
    <text evidence="2">The sequence shown here is derived from an EMBL/GenBank/DDBJ whole genome shotgun (WGS) entry which is preliminary data.</text>
</comment>
<feature type="compositionally biased region" description="Low complexity" evidence="1">
    <location>
        <begin position="422"/>
        <end position="437"/>
    </location>
</feature>
<feature type="compositionally biased region" description="Polar residues" evidence="1">
    <location>
        <begin position="333"/>
        <end position="343"/>
    </location>
</feature>
<gene>
    <name evidence="2" type="ORF">N7498_001702</name>
</gene>
<name>A0A9W9N8M6_9EURO</name>
<reference evidence="2" key="1">
    <citation type="submission" date="2022-12" db="EMBL/GenBank/DDBJ databases">
        <authorList>
            <person name="Petersen C."/>
        </authorList>
    </citation>
    <scope>NUCLEOTIDE SEQUENCE</scope>
    <source>
        <strain evidence="2">IBT 15544</strain>
    </source>
</reference>
<keyword evidence="3" id="KW-1185">Reference proteome</keyword>
<dbReference type="EMBL" id="JAPQKR010000005">
    <property type="protein sequence ID" value="KAJ5215295.1"/>
    <property type="molecule type" value="Genomic_DNA"/>
</dbReference>
<dbReference type="RefSeq" id="XP_058311108.1">
    <property type="nucleotide sequence ID" value="XM_058448764.1"/>
</dbReference>
<feature type="compositionally biased region" description="Polar residues" evidence="1">
    <location>
        <begin position="62"/>
        <end position="73"/>
    </location>
</feature>
<reference evidence="2" key="2">
    <citation type="journal article" date="2023" name="IMA Fungus">
        <title>Comparative genomic study of the Penicillium genus elucidates a diverse pangenome and 15 lateral gene transfer events.</title>
        <authorList>
            <person name="Petersen C."/>
            <person name="Sorensen T."/>
            <person name="Nielsen M.R."/>
            <person name="Sondergaard T.E."/>
            <person name="Sorensen J.L."/>
            <person name="Fitzpatrick D.A."/>
            <person name="Frisvad J.C."/>
            <person name="Nielsen K.L."/>
        </authorList>
    </citation>
    <scope>NUCLEOTIDE SEQUENCE</scope>
    <source>
        <strain evidence="2">IBT 15544</strain>
    </source>
</reference>
<proteinExistence type="predicted"/>
<feature type="compositionally biased region" description="Basic residues" evidence="1">
    <location>
        <begin position="396"/>
        <end position="411"/>
    </location>
</feature>
<evidence type="ECO:0000256" key="1">
    <source>
        <dbReference type="SAM" id="MobiDB-lite"/>
    </source>
</evidence>
<feature type="compositionally biased region" description="Acidic residues" evidence="1">
    <location>
        <begin position="488"/>
        <end position="497"/>
    </location>
</feature>